<dbReference type="EMBL" id="AMQM01002023">
    <property type="status" value="NOT_ANNOTATED_CDS"/>
    <property type="molecule type" value="Genomic_DNA"/>
</dbReference>
<evidence type="ECO:0000256" key="1">
    <source>
        <dbReference type="ARBA" id="ARBA00022771"/>
    </source>
</evidence>
<reference evidence="6" key="3">
    <citation type="submission" date="2015-06" db="UniProtKB">
        <authorList>
            <consortium name="EnsemblMetazoa"/>
        </authorList>
    </citation>
    <scope>IDENTIFICATION</scope>
</reference>
<dbReference type="eggNOG" id="KOG0800">
    <property type="taxonomic scope" value="Eukaryota"/>
</dbReference>
<evidence type="ECO:0000313" key="6">
    <source>
        <dbReference type="EnsemblMetazoa" id="HelroP69981"/>
    </source>
</evidence>
<evidence type="ECO:0000313" key="7">
    <source>
        <dbReference type="Proteomes" id="UP000015101"/>
    </source>
</evidence>
<dbReference type="EMBL" id="AMQM01002024">
    <property type="status" value="NOT_ANNOTATED_CDS"/>
    <property type="molecule type" value="Genomic_DNA"/>
</dbReference>
<feature type="domain" description="RING-type" evidence="4">
    <location>
        <begin position="23"/>
        <end position="64"/>
    </location>
</feature>
<dbReference type="CTD" id="20214407"/>
<name>T1G009_HELRO</name>
<reference evidence="5 7" key="2">
    <citation type="journal article" date="2013" name="Nature">
        <title>Insights into bilaterian evolution from three spiralian genomes.</title>
        <authorList>
            <person name="Simakov O."/>
            <person name="Marletaz F."/>
            <person name="Cho S.J."/>
            <person name="Edsinger-Gonzales E."/>
            <person name="Havlak P."/>
            <person name="Hellsten U."/>
            <person name="Kuo D.H."/>
            <person name="Larsson T."/>
            <person name="Lv J."/>
            <person name="Arendt D."/>
            <person name="Savage R."/>
            <person name="Osoegawa K."/>
            <person name="de Jong P."/>
            <person name="Grimwood J."/>
            <person name="Chapman J.A."/>
            <person name="Shapiro H."/>
            <person name="Aerts A."/>
            <person name="Otillar R.P."/>
            <person name="Terry A.Y."/>
            <person name="Boore J.L."/>
            <person name="Grigoriev I.V."/>
            <person name="Lindberg D.R."/>
            <person name="Seaver E.C."/>
            <person name="Weisblat D.A."/>
            <person name="Putnam N.H."/>
            <person name="Rokhsar D.S."/>
        </authorList>
    </citation>
    <scope>NUCLEOTIDE SEQUENCE</scope>
</reference>
<sequence>MAYHYKADVETLNDDQQTLQTLCVVCMCEFEARQKIRILPCKHHYHSKCVDKWLKMNRTCPICRNDCKSSTRHSTANT</sequence>
<dbReference type="RefSeq" id="XP_009030078.1">
    <property type="nucleotide sequence ID" value="XM_009031830.1"/>
</dbReference>
<evidence type="ECO:0000313" key="5">
    <source>
        <dbReference type="EMBL" id="ESN91326.1"/>
    </source>
</evidence>
<proteinExistence type="predicted"/>
<keyword evidence="2" id="KW-0862">Zinc</keyword>
<dbReference type="OrthoDB" id="8062037at2759"/>
<gene>
    <name evidence="6" type="primary">20214407</name>
    <name evidence="5" type="ORF">HELRODRAFT_69981</name>
</gene>
<evidence type="ECO:0000259" key="4">
    <source>
        <dbReference type="PROSITE" id="PS50089"/>
    </source>
</evidence>
<dbReference type="GO" id="GO:0008270">
    <property type="term" value="F:zinc ion binding"/>
    <property type="evidence" value="ECO:0007669"/>
    <property type="project" value="UniProtKB-KW"/>
</dbReference>
<dbReference type="OMA" id="PICRNDC"/>
<dbReference type="Pfam" id="PF13639">
    <property type="entry name" value="zf-RING_2"/>
    <property type="match status" value="1"/>
</dbReference>
<organism evidence="6 7">
    <name type="scientific">Helobdella robusta</name>
    <name type="common">Californian leech</name>
    <dbReference type="NCBI Taxonomy" id="6412"/>
    <lineage>
        <taxon>Eukaryota</taxon>
        <taxon>Metazoa</taxon>
        <taxon>Spiralia</taxon>
        <taxon>Lophotrochozoa</taxon>
        <taxon>Annelida</taxon>
        <taxon>Clitellata</taxon>
        <taxon>Hirudinea</taxon>
        <taxon>Rhynchobdellida</taxon>
        <taxon>Glossiphoniidae</taxon>
        <taxon>Helobdella</taxon>
    </lineage>
</organism>
<dbReference type="AlphaFoldDB" id="T1G009"/>
<dbReference type="PROSITE" id="PS50089">
    <property type="entry name" value="ZF_RING_2"/>
    <property type="match status" value="1"/>
</dbReference>
<dbReference type="Gene3D" id="3.30.40.10">
    <property type="entry name" value="Zinc/RING finger domain, C3HC4 (zinc finger)"/>
    <property type="match status" value="1"/>
</dbReference>
<keyword evidence="1 3" id="KW-0479">Metal-binding</keyword>
<dbReference type="SUPFAM" id="SSF57850">
    <property type="entry name" value="RING/U-box"/>
    <property type="match status" value="1"/>
</dbReference>
<dbReference type="InterPro" id="IPR001841">
    <property type="entry name" value="Znf_RING"/>
</dbReference>
<evidence type="ECO:0000256" key="3">
    <source>
        <dbReference type="PROSITE-ProRule" id="PRU00175"/>
    </source>
</evidence>
<dbReference type="InParanoid" id="T1G009"/>
<keyword evidence="1 3" id="KW-0863">Zinc-finger</keyword>
<dbReference type="EMBL" id="KB097700">
    <property type="protein sequence ID" value="ESN91326.1"/>
    <property type="molecule type" value="Genomic_DNA"/>
</dbReference>
<dbReference type="PANTHER" id="PTHR46171:SF3">
    <property type="entry name" value="GH10160P"/>
    <property type="match status" value="1"/>
</dbReference>
<dbReference type="PANTHER" id="PTHR46171">
    <property type="entry name" value="GH10160P"/>
    <property type="match status" value="1"/>
</dbReference>
<dbReference type="Proteomes" id="UP000015101">
    <property type="component" value="Unassembled WGS sequence"/>
</dbReference>
<dbReference type="STRING" id="6412.T1G009"/>
<dbReference type="KEGG" id="hro:HELRODRAFT_69981"/>
<evidence type="ECO:0000256" key="2">
    <source>
        <dbReference type="ARBA" id="ARBA00022833"/>
    </source>
</evidence>
<accession>T1G009</accession>
<protein>
    <recommendedName>
        <fullName evidence="4">RING-type domain-containing protein</fullName>
    </recommendedName>
</protein>
<dbReference type="GeneID" id="20214407"/>
<dbReference type="InterPro" id="IPR013083">
    <property type="entry name" value="Znf_RING/FYVE/PHD"/>
</dbReference>
<keyword evidence="7" id="KW-1185">Reference proteome</keyword>
<reference evidence="7" key="1">
    <citation type="submission" date="2012-12" db="EMBL/GenBank/DDBJ databases">
        <authorList>
            <person name="Hellsten U."/>
            <person name="Grimwood J."/>
            <person name="Chapman J.A."/>
            <person name="Shapiro H."/>
            <person name="Aerts A."/>
            <person name="Otillar R.P."/>
            <person name="Terry A.Y."/>
            <person name="Boore J.L."/>
            <person name="Simakov O."/>
            <person name="Marletaz F."/>
            <person name="Cho S.-J."/>
            <person name="Edsinger-Gonzales E."/>
            <person name="Havlak P."/>
            <person name="Kuo D.-H."/>
            <person name="Larsson T."/>
            <person name="Lv J."/>
            <person name="Arendt D."/>
            <person name="Savage R."/>
            <person name="Osoegawa K."/>
            <person name="de Jong P."/>
            <person name="Lindberg D.R."/>
            <person name="Seaver E.C."/>
            <person name="Weisblat D.A."/>
            <person name="Putnam N.H."/>
            <person name="Grigoriev I.V."/>
            <person name="Rokhsar D.S."/>
        </authorList>
    </citation>
    <scope>NUCLEOTIDE SEQUENCE</scope>
</reference>
<dbReference type="EnsemblMetazoa" id="HelroT69981">
    <property type="protein sequence ID" value="HelroP69981"/>
    <property type="gene ID" value="HelroG69981"/>
</dbReference>
<dbReference type="HOGENOM" id="CLU_013137_21_4_1"/>
<dbReference type="SMART" id="SM00184">
    <property type="entry name" value="RING"/>
    <property type="match status" value="1"/>
</dbReference>